<feature type="domain" description="TonB-dependent receptor plug" evidence="14">
    <location>
        <begin position="78"/>
        <end position="176"/>
    </location>
</feature>
<organism evidence="15 16">
    <name type="scientific">Massilia rubra</name>
    <dbReference type="NCBI Taxonomy" id="2607910"/>
    <lineage>
        <taxon>Bacteria</taxon>
        <taxon>Pseudomonadati</taxon>
        <taxon>Pseudomonadota</taxon>
        <taxon>Betaproteobacteria</taxon>
        <taxon>Burkholderiales</taxon>
        <taxon>Oxalobacteraceae</taxon>
        <taxon>Telluria group</taxon>
        <taxon>Massilia</taxon>
    </lineage>
</organism>
<keyword evidence="8 15" id="KW-0675">Receptor</keyword>
<evidence type="ECO:0000313" key="16">
    <source>
        <dbReference type="Proteomes" id="UP000785613"/>
    </source>
</evidence>
<dbReference type="SUPFAM" id="SSF56935">
    <property type="entry name" value="Porins"/>
    <property type="match status" value="1"/>
</dbReference>
<evidence type="ECO:0000259" key="14">
    <source>
        <dbReference type="Pfam" id="PF07715"/>
    </source>
</evidence>
<keyword evidence="12" id="KW-0732">Signal</keyword>
<evidence type="ECO:0000256" key="6">
    <source>
        <dbReference type="ARBA" id="ARBA00023077"/>
    </source>
</evidence>
<evidence type="ECO:0000256" key="4">
    <source>
        <dbReference type="ARBA" id="ARBA00022452"/>
    </source>
</evidence>
<evidence type="ECO:0000256" key="1">
    <source>
        <dbReference type="ARBA" id="ARBA00004571"/>
    </source>
</evidence>
<dbReference type="Gene3D" id="2.170.130.10">
    <property type="entry name" value="TonB-dependent receptor, plug domain"/>
    <property type="match status" value="1"/>
</dbReference>
<dbReference type="InterPro" id="IPR037066">
    <property type="entry name" value="Plug_dom_sf"/>
</dbReference>
<reference evidence="15 16" key="1">
    <citation type="submission" date="2019-09" db="EMBL/GenBank/DDBJ databases">
        <title>Taxonomy of Antarctic Massilia spp.: description of Massilia rubra sp. nov., Massilia aquatica sp. nov., Massilia mucilaginosa sp. nov., Massilia frigida sp. nov. isolated from streams, lakes and regoliths.</title>
        <authorList>
            <person name="Holochova P."/>
            <person name="Sedlacek I."/>
            <person name="Kralova S."/>
            <person name="Maslanova I."/>
            <person name="Busse H.-J."/>
            <person name="Stankova E."/>
            <person name="Vrbovska V."/>
            <person name="Kovarovic V."/>
            <person name="Bartak M."/>
            <person name="Svec P."/>
            <person name="Pantucek R."/>
        </authorList>
    </citation>
    <scope>NUCLEOTIDE SEQUENCE [LARGE SCALE GENOMIC DNA]</scope>
    <source>
        <strain evidence="15 16">CCM 8692</strain>
    </source>
</reference>
<gene>
    <name evidence="15" type="ORF">F0185_19285</name>
</gene>
<evidence type="ECO:0000256" key="10">
    <source>
        <dbReference type="PROSITE-ProRule" id="PRU01360"/>
    </source>
</evidence>
<evidence type="ECO:0000256" key="8">
    <source>
        <dbReference type="ARBA" id="ARBA00023170"/>
    </source>
</evidence>
<keyword evidence="9 10" id="KW-0998">Cell outer membrane</keyword>
<evidence type="ECO:0000259" key="13">
    <source>
        <dbReference type="Pfam" id="PF00593"/>
    </source>
</evidence>
<dbReference type="InterPro" id="IPR036942">
    <property type="entry name" value="Beta-barrel_TonB_sf"/>
</dbReference>
<dbReference type="CDD" id="cd01347">
    <property type="entry name" value="ligand_gated_channel"/>
    <property type="match status" value="1"/>
</dbReference>
<evidence type="ECO:0000256" key="5">
    <source>
        <dbReference type="ARBA" id="ARBA00022692"/>
    </source>
</evidence>
<protein>
    <submittedName>
        <fullName evidence="15">TonB-dependent siderophore receptor</fullName>
    </submittedName>
</protein>
<dbReference type="PANTHER" id="PTHR32552:SF74">
    <property type="entry name" value="HYDROXAMATE SIDEROPHORE RECEPTOR FHUE"/>
    <property type="match status" value="1"/>
</dbReference>
<dbReference type="InterPro" id="IPR012910">
    <property type="entry name" value="Plug_dom"/>
</dbReference>
<dbReference type="PANTHER" id="PTHR32552">
    <property type="entry name" value="FERRICHROME IRON RECEPTOR-RELATED"/>
    <property type="match status" value="1"/>
</dbReference>
<dbReference type="RefSeq" id="WP_167227179.1">
    <property type="nucleotide sequence ID" value="NZ_VUYU01000013.1"/>
</dbReference>
<evidence type="ECO:0000256" key="2">
    <source>
        <dbReference type="ARBA" id="ARBA00009810"/>
    </source>
</evidence>
<dbReference type="InterPro" id="IPR039426">
    <property type="entry name" value="TonB-dep_rcpt-like"/>
</dbReference>
<evidence type="ECO:0000313" key="15">
    <source>
        <dbReference type="EMBL" id="NHZ35711.1"/>
    </source>
</evidence>
<comment type="similarity">
    <text evidence="2 10 11">Belongs to the TonB-dependent receptor family.</text>
</comment>
<name>A0ABX0LLH6_9BURK</name>
<dbReference type="PROSITE" id="PS52016">
    <property type="entry name" value="TONB_DEPENDENT_REC_3"/>
    <property type="match status" value="1"/>
</dbReference>
<keyword evidence="16" id="KW-1185">Reference proteome</keyword>
<comment type="subcellular location">
    <subcellularLocation>
        <location evidence="1 10">Cell outer membrane</location>
        <topology evidence="1 10">Multi-pass membrane protein</topology>
    </subcellularLocation>
</comment>
<evidence type="ECO:0000256" key="9">
    <source>
        <dbReference type="ARBA" id="ARBA00023237"/>
    </source>
</evidence>
<proteinExistence type="inferred from homology"/>
<keyword evidence="3 10" id="KW-0813">Transport</keyword>
<keyword evidence="4 10" id="KW-1134">Transmembrane beta strand</keyword>
<keyword evidence="5 10" id="KW-0812">Transmembrane</keyword>
<dbReference type="Gene3D" id="2.40.170.20">
    <property type="entry name" value="TonB-dependent receptor, beta-barrel domain"/>
    <property type="match status" value="1"/>
</dbReference>
<dbReference type="Pfam" id="PF00593">
    <property type="entry name" value="TonB_dep_Rec_b-barrel"/>
    <property type="match status" value="1"/>
</dbReference>
<keyword evidence="6 11" id="KW-0798">TonB box</keyword>
<dbReference type="Proteomes" id="UP000785613">
    <property type="component" value="Unassembled WGS sequence"/>
</dbReference>
<feature type="domain" description="TonB-dependent receptor-like beta-barrel" evidence="13">
    <location>
        <begin position="266"/>
        <end position="692"/>
    </location>
</feature>
<dbReference type="InterPro" id="IPR000531">
    <property type="entry name" value="Beta-barrel_TonB"/>
</dbReference>
<evidence type="ECO:0000256" key="11">
    <source>
        <dbReference type="RuleBase" id="RU003357"/>
    </source>
</evidence>
<feature type="chain" id="PRO_5045263757" evidence="12">
    <location>
        <begin position="37"/>
        <end position="722"/>
    </location>
</feature>
<dbReference type="NCBIfam" id="TIGR01783">
    <property type="entry name" value="TonB-siderophor"/>
    <property type="match status" value="1"/>
</dbReference>
<evidence type="ECO:0000256" key="7">
    <source>
        <dbReference type="ARBA" id="ARBA00023136"/>
    </source>
</evidence>
<dbReference type="Pfam" id="PF07715">
    <property type="entry name" value="Plug"/>
    <property type="match status" value="1"/>
</dbReference>
<dbReference type="EMBL" id="VUYU01000013">
    <property type="protein sequence ID" value="NHZ35711.1"/>
    <property type="molecule type" value="Genomic_DNA"/>
</dbReference>
<evidence type="ECO:0000256" key="3">
    <source>
        <dbReference type="ARBA" id="ARBA00022448"/>
    </source>
</evidence>
<accession>A0ABX0LLH6</accession>
<keyword evidence="7 10" id="KW-0472">Membrane</keyword>
<dbReference type="InterPro" id="IPR010105">
    <property type="entry name" value="TonB_sidphr_rcpt"/>
</dbReference>
<sequence>MPRRINTSVSSFPRPRLRPLVLALSVALGHAGAASAADEAPDAPEAAVLPVITITGANEHGNYKVRESDSASKLNLTLRETPQSVSVVTRARMDDFRLDTVNDVLANTTGVTVEKVETERTYYVARGFDIINFQVDGVGTPLVFGNMMGNLDTALFDRVDIVRGANGLAASTGNPSATVNFIRKRPGAAFAANAGLTLSSWNTRRIDADLSSPLNDSGSVKGRVVVASQQGDSYLDRYATKKNVAYGIVEARLGSDTLLSIGHTWQDNKSRGGMWGALPLYFTDGSPTNYPTGASTSADWSFWDSTTKGSFVELNHQLGQGWALKSTLSHNKESSRSKLFYVYGTPDKATGAGLFSYPSAYRSDHSQTLFDIGASGQFTLAGRQHDLSFGASWSRSRLDDLSGYGRGIGTALTASTDFTGAYPLPEFDARFDGSTYQDVRKTVYAAARFTLADTVKLLTGFNATKADSSGLSYGSSKQKSASRTSPYVGLVVDVLPQLSLYTSYTEIFSPQSEQDINGVALDPIMGSSAEAGFKGDLFDGKASYSGALFRARQDNTAEQVNMNGAKAYYRGINAESTGAELEVTGELAKGWLASVGYTHLKVEDGEGKKTRTYVPRRLLRMSSTYRLPAVPQLKIGANLNWQSDIEREQGQEQEQEQEQGIVTRQDSYATLGLMARYEINRNMTLALNLNNVTDKKYLTSLYWSQAYYAAPRSASATLNWTY</sequence>
<comment type="caution">
    <text evidence="15">The sequence shown here is derived from an EMBL/GenBank/DDBJ whole genome shotgun (WGS) entry which is preliminary data.</text>
</comment>
<feature type="signal peptide" evidence="12">
    <location>
        <begin position="1"/>
        <end position="36"/>
    </location>
</feature>
<evidence type="ECO:0000256" key="12">
    <source>
        <dbReference type="SAM" id="SignalP"/>
    </source>
</evidence>